<proteinExistence type="predicted"/>
<gene>
    <name evidence="1" type="ORF">MKJ03_19440</name>
</gene>
<sequence length="115" mass="12977">MHPEVTVWFDSSCPLCQREIAFMRRLDRRGAIQFLDACDPTVGCPVDRAEILTRFHAEENGRLLSGAAAFAAMWRAIPVLRPLGIAAGWPALTPAFDAAYRGFLRIRPRLQRLLR</sequence>
<dbReference type="Pfam" id="PF04134">
    <property type="entry name" value="DCC1-like"/>
    <property type="match status" value="1"/>
</dbReference>
<accession>A0ABT0D530</accession>
<geneLocation type="plasmid" evidence="1">
    <name>unnamed</name>
</geneLocation>
<dbReference type="Proteomes" id="UP001522662">
    <property type="component" value="Unassembled WGS sequence"/>
</dbReference>
<dbReference type="InterPro" id="IPR007263">
    <property type="entry name" value="DCC1-like"/>
</dbReference>
<evidence type="ECO:0000313" key="1">
    <source>
        <dbReference type="EMBL" id="MCJ8240515.1"/>
    </source>
</evidence>
<name>A0ABT0D530_9HYPH</name>
<keyword evidence="2" id="KW-1185">Reference proteome</keyword>
<evidence type="ECO:0000313" key="2">
    <source>
        <dbReference type="Proteomes" id="UP001522662"/>
    </source>
</evidence>
<dbReference type="EMBL" id="JALAYX010000006">
    <property type="protein sequence ID" value="MCJ8240515.1"/>
    <property type="molecule type" value="Genomic_DNA"/>
</dbReference>
<keyword evidence="1" id="KW-0614">Plasmid</keyword>
<organism evidence="1 2">
    <name type="scientific">Peteryoungia algae</name>
    <dbReference type="NCBI Taxonomy" id="2919917"/>
    <lineage>
        <taxon>Bacteria</taxon>
        <taxon>Pseudomonadati</taxon>
        <taxon>Pseudomonadota</taxon>
        <taxon>Alphaproteobacteria</taxon>
        <taxon>Hyphomicrobiales</taxon>
        <taxon>Rhizobiaceae</taxon>
        <taxon>Peteryoungia</taxon>
    </lineage>
</organism>
<dbReference type="RefSeq" id="WP_229576103.1">
    <property type="nucleotide sequence ID" value="NZ_CP128477.1"/>
</dbReference>
<reference evidence="1 2" key="1">
    <citation type="submission" date="2022-03" db="EMBL/GenBank/DDBJ databases">
        <title>Rhizobium SSM4.3 sp. nov., isolated from Sediment (Gouqi Island).</title>
        <authorList>
            <person name="Chen G."/>
        </authorList>
    </citation>
    <scope>NUCLEOTIDE SEQUENCE [LARGE SCALE GENOMIC DNA]</scope>
    <source>
        <strain evidence="1 2">SSM4.3</strain>
        <plasmid evidence="1">unnamed</plasmid>
    </source>
</reference>
<comment type="caution">
    <text evidence="1">The sequence shown here is derived from an EMBL/GenBank/DDBJ whole genome shotgun (WGS) entry which is preliminary data.</text>
</comment>
<protein>
    <submittedName>
        <fullName evidence="1">DUF393 domain-containing protein</fullName>
    </submittedName>
</protein>